<reference evidence="3" key="1">
    <citation type="submission" date="2021-09" db="EMBL/GenBank/DDBJ databases">
        <authorList>
            <consortium name="Pathogen Informatics"/>
        </authorList>
    </citation>
    <scope>NUCLEOTIDE SEQUENCE</scope>
    <source>
        <strain evidence="3">PvW1</strain>
    </source>
</reference>
<dbReference type="Pfam" id="PF05795">
    <property type="entry name" value="Plasmodium_Vir"/>
    <property type="match status" value="1"/>
</dbReference>
<feature type="transmembrane region" description="Helical" evidence="2">
    <location>
        <begin position="281"/>
        <end position="303"/>
    </location>
</feature>
<evidence type="ECO:0000256" key="2">
    <source>
        <dbReference type="SAM" id="Phobius"/>
    </source>
</evidence>
<dbReference type="Proteomes" id="UP000779233">
    <property type="component" value="Unassembled WGS sequence"/>
</dbReference>
<proteinExistence type="predicted"/>
<feature type="region of interest" description="Disordered" evidence="1">
    <location>
        <begin position="228"/>
        <end position="247"/>
    </location>
</feature>
<dbReference type="AlphaFoldDB" id="A0A8S4H633"/>
<dbReference type="EMBL" id="CAJZCX010000005">
    <property type="protein sequence ID" value="CAG9474667.1"/>
    <property type="molecule type" value="Genomic_DNA"/>
</dbReference>
<evidence type="ECO:0000313" key="3">
    <source>
        <dbReference type="EMBL" id="CAG9474667.1"/>
    </source>
</evidence>
<dbReference type="InterPro" id="IPR008780">
    <property type="entry name" value="Plasmodium_Vir"/>
</dbReference>
<gene>
    <name evidence="3" type="ORF">PVW1_100022600</name>
</gene>
<protein>
    <submittedName>
        <fullName evidence="3">(malaria parasite P. vivax) hypothetical protein</fullName>
    </submittedName>
</protein>
<organism evidence="3 4">
    <name type="scientific">Plasmodium vivax</name>
    <name type="common">malaria parasite P. vivax</name>
    <dbReference type="NCBI Taxonomy" id="5855"/>
    <lineage>
        <taxon>Eukaryota</taxon>
        <taxon>Sar</taxon>
        <taxon>Alveolata</taxon>
        <taxon>Apicomplexa</taxon>
        <taxon>Aconoidasida</taxon>
        <taxon>Haemosporida</taxon>
        <taxon>Plasmodiidae</taxon>
        <taxon>Plasmodium</taxon>
        <taxon>Plasmodium (Plasmodium)</taxon>
    </lineage>
</organism>
<evidence type="ECO:0000313" key="4">
    <source>
        <dbReference type="Proteomes" id="UP000779233"/>
    </source>
</evidence>
<keyword evidence="2" id="KW-0812">Transmembrane</keyword>
<feature type="compositionally biased region" description="Basic and acidic residues" evidence="1">
    <location>
        <begin position="232"/>
        <end position="247"/>
    </location>
</feature>
<evidence type="ECO:0000256" key="1">
    <source>
        <dbReference type="SAM" id="MobiDB-lite"/>
    </source>
</evidence>
<name>A0A8S4H633_PLAVI</name>
<accession>A0A8S4H633</accession>
<keyword evidence="2" id="KW-0472">Membrane</keyword>
<keyword evidence="2" id="KW-1133">Transmembrane helix</keyword>
<comment type="caution">
    <text evidence="3">The sequence shown here is derived from an EMBL/GenBank/DDBJ whole genome shotgun (WGS) entry which is preliminary data.</text>
</comment>
<dbReference type="VEuPathDB" id="PlasmoDB:PVPAM_100006300"/>
<sequence>MGESYDFCNYLDHYISTEKWLPDVFHNIRYTYYCKINFDDSIRNNDLENLCGKFKYLYELVFAPFDDYTSRNNENGEYLNYWLKKELKNKNILSITAEDFYKKLTTNDSSFDNEQHLKDKMHEINTEDLEKMDILYHLNTIFHNIKMTSYDDEQNCTSHSAQCVQEFTKAIKSCSTTKKDKYCEALNSFKKKYEQFNGHNRFGGCNKEYLSTLPPLGEENEPKAIITGPEADTSKKEPHQEERKDQHIEAQGDLEQQKQESTKLMQPFLSPTRENNNDNNISIFTIFGIILSISVFSTITYKFTPFGSWINRRLKRNKIKWRSVEDEKETERLLEHNYDPKQLVSRDVPYSVSYNSL</sequence>